<dbReference type="PANTHER" id="PTHR42678">
    <property type="entry name" value="AMIDASE"/>
    <property type="match status" value="1"/>
</dbReference>
<gene>
    <name evidence="3" type="ORF">ACFS25_14425</name>
</gene>
<dbReference type="NCBIfam" id="NF006006">
    <property type="entry name" value="PRK08137.1"/>
    <property type="match status" value="1"/>
</dbReference>
<dbReference type="EC" id="3.5.1.4" evidence="3"/>
<evidence type="ECO:0000313" key="3">
    <source>
        <dbReference type="EMBL" id="MFD2934988.1"/>
    </source>
</evidence>
<keyword evidence="1" id="KW-0732">Signal</keyword>
<dbReference type="RefSeq" id="WP_381502052.1">
    <property type="nucleotide sequence ID" value="NZ_JBHUOM010000008.1"/>
</dbReference>
<dbReference type="EMBL" id="JBHUOM010000008">
    <property type="protein sequence ID" value="MFD2934988.1"/>
    <property type="molecule type" value="Genomic_DNA"/>
</dbReference>
<sequence>MNRRRFIKNSSVVSITATSLVGAACTTTPKETSPANDSEAFTDDFLLNELTISDLQKKMQSGQYTSAAITQLYLDRIQAIDKKGPNLNAVIEVNPDALTIANAMDKERKAGKVRGPMHGIPILIKDNIDTGDQLMTTAGALALEGHKAAKDAFVVTKLRDAGAVILGKTNLSEWANFRSTRSSSGWSSRGGQTRNPFVLDRSPCGSSSGSGSAVSANLCAVAVGTETDGSVIAPSSFCGVVGIKPTVGLVSRSGIIPISKTQDTAGPMARTVTDAAILLGAMVGVDSADAVTGESTGKGTEDYTTFLNAAGLSGKRIGVEKSFLKGHEGVVGLYKQAIEVLKKQGATVVEVDLLKSLHDVGGAEFTVLQYEFKDGVNRYLSTANAGVKSLADVIAFNRQNEAKAMPFFKQETLESSEAKAGLTSKEYTDALTKTQSSRQYIDKLMADNKLDAICGTSIGFAGCIDLVNGDYDTGFYFCPPAAMAGYPHITIPMGNVHGLPVGFSLIAGAYQEGALLTIGYAYEQASKKRIRPTFVKSLIPS</sequence>
<name>A0ABW6ALJ9_9BACT</name>
<keyword evidence="3" id="KW-0378">Hydrolase</keyword>
<dbReference type="PROSITE" id="PS51257">
    <property type="entry name" value="PROKAR_LIPOPROTEIN"/>
    <property type="match status" value="1"/>
</dbReference>
<dbReference type="InterPro" id="IPR036928">
    <property type="entry name" value="AS_sf"/>
</dbReference>
<protein>
    <submittedName>
        <fullName evidence="3">Amidase</fullName>
        <ecNumber evidence="3">3.5.1.4</ecNumber>
    </submittedName>
</protein>
<dbReference type="PANTHER" id="PTHR42678:SF34">
    <property type="entry name" value="OS04G0183300 PROTEIN"/>
    <property type="match status" value="1"/>
</dbReference>
<feature type="chain" id="PRO_5045969617" evidence="1">
    <location>
        <begin position="24"/>
        <end position="541"/>
    </location>
</feature>
<evidence type="ECO:0000259" key="2">
    <source>
        <dbReference type="Pfam" id="PF01425"/>
    </source>
</evidence>
<keyword evidence="4" id="KW-1185">Reference proteome</keyword>
<reference evidence="4" key="1">
    <citation type="journal article" date="2019" name="Int. J. Syst. Evol. Microbiol.">
        <title>The Global Catalogue of Microorganisms (GCM) 10K type strain sequencing project: providing services to taxonomists for standard genome sequencing and annotation.</title>
        <authorList>
            <consortium name="The Broad Institute Genomics Platform"/>
            <consortium name="The Broad Institute Genome Sequencing Center for Infectious Disease"/>
            <person name="Wu L."/>
            <person name="Ma J."/>
        </authorList>
    </citation>
    <scope>NUCLEOTIDE SEQUENCE [LARGE SCALE GENOMIC DNA]</scope>
    <source>
        <strain evidence="4">KCTC 52490</strain>
    </source>
</reference>
<evidence type="ECO:0000313" key="4">
    <source>
        <dbReference type="Proteomes" id="UP001597512"/>
    </source>
</evidence>
<feature type="domain" description="Amidase" evidence="2">
    <location>
        <begin position="69"/>
        <end position="516"/>
    </location>
</feature>
<feature type="signal peptide" evidence="1">
    <location>
        <begin position="1"/>
        <end position="23"/>
    </location>
</feature>
<dbReference type="Gene3D" id="3.90.1300.10">
    <property type="entry name" value="Amidase signature (AS) domain"/>
    <property type="match status" value="1"/>
</dbReference>
<dbReference type="GO" id="GO:0004040">
    <property type="term" value="F:amidase activity"/>
    <property type="evidence" value="ECO:0007669"/>
    <property type="project" value="UniProtKB-EC"/>
</dbReference>
<evidence type="ECO:0000256" key="1">
    <source>
        <dbReference type="SAM" id="SignalP"/>
    </source>
</evidence>
<accession>A0ABW6ALJ9</accession>
<organism evidence="3 4">
    <name type="scientific">Spirosoma flavum</name>
    <dbReference type="NCBI Taxonomy" id="2048557"/>
    <lineage>
        <taxon>Bacteria</taxon>
        <taxon>Pseudomonadati</taxon>
        <taxon>Bacteroidota</taxon>
        <taxon>Cytophagia</taxon>
        <taxon>Cytophagales</taxon>
        <taxon>Cytophagaceae</taxon>
        <taxon>Spirosoma</taxon>
    </lineage>
</organism>
<dbReference type="NCBIfam" id="NF005300">
    <property type="entry name" value="PRK06828.1"/>
    <property type="match status" value="1"/>
</dbReference>
<proteinExistence type="predicted"/>
<dbReference type="SUPFAM" id="SSF75304">
    <property type="entry name" value="Amidase signature (AS) enzymes"/>
    <property type="match status" value="1"/>
</dbReference>
<dbReference type="InterPro" id="IPR023631">
    <property type="entry name" value="Amidase_dom"/>
</dbReference>
<dbReference type="Pfam" id="PF01425">
    <property type="entry name" value="Amidase"/>
    <property type="match status" value="1"/>
</dbReference>
<dbReference type="Proteomes" id="UP001597512">
    <property type="component" value="Unassembled WGS sequence"/>
</dbReference>
<comment type="caution">
    <text evidence="3">The sequence shown here is derived from an EMBL/GenBank/DDBJ whole genome shotgun (WGS) entry which is preliminary data.</text>
</comment>